<dbReference type="EMBL" id="NBSK02000004">
    <property type="protein sequence ID" value="KAJ0211470.1"/>
    <property type="molecule type" value="Genomic_DNA"/>
</dbReference>
<dbReference type="PANTHER" id="PTHR47447:SF15">
    <property type="entry name" value="OS02G0120000 PROTEIN"/>
    <property type="match status" value="1"/>
</dbReference>
<evidence type="ECO:0000259" key="2">
    <source>
        <dbReference type="PROSITE" id="PS50828"/>
    </source>
</evidence>
<proteinExistence type="predicted"/>
<gene>
    <name evidence="3" type="ORF">LSAT_V11C400185490</name>
</gene>
<keyword evidence="4" id="KW-1185">Reference proteome</keyword>
<dbReference type="PANTHER" id="PTHR47447">
    <property type="entry name" value="OS03G0856100 PROTEIN"/>
    <property type="match status" value="1"/>
</dbReference>
<accession>A0A9R1VVA0</accession>
<sequence length="481" mass="54294">MAMTGGGVELVHPPCFHHRSKTTSWTEQPTRLPICAALSKQGHRFLTSVATTDDPATTARLIRKFVASSSKSVALDAISHLVTPVNTSFSRLSPLAFPLYYEINKASWFNWNAKLIADVIASLHNHQRFNEAQTLISEVETKLGSKERDICNFYCNLMDSHSKHQSKQGILDSYERIKQLPSHSSSIYLKKRSYESIIGCLSVINLPNQAESLMVEMKNKGLKASIFEYRSISYAYGRLGLFEDMKRVIALMENEGFELDLIMSNMVLSSLGLHNELLEMASWLKRMKRSKTLFSVRTYNSVLNHCPTIMSIVEHPKEMKPISLEELLKNLKDDESSVIQELVDPLVLGESMELTSLELKLDLHGMHLGSAYLILLQWFDDLRIRYGTKNDGIPNKVTVVCGVGKHSVVRGESPVKELVKEMMRQMKSPLKIDRKNVGCFVAHGKVFMNWLCHISKGKTMQEGHTEPITSPVCNINCFSIT</sequence>
<dbReference type="Proteomes" id="UP000235145">
    <property type="component" value="Unassembled WGS sequence"/>
</dbReference>
<dbReference type="PROSITE" id="PS50828">
    <property type="entry name" value="SMR"/>
    <property type="match status" value="1"/>
</dbReference>
<organism evidence="3 4">
    <name type="scientific">Lactuca sativa</name>
    <name type="common">Garden lettuce</name>
    <dbReference type="NCBI Taxonomy" id="4236"/>
    <lineage>
        <taxon>Eukaryota</taxon>
        <taxon>Viridiplantae</taxon>
        <taxon>Streptophyta</taxon>
        <taxon>Embryophyta</taxon>
        <taxon>Tracheophyta</taxon>
        <taxon>Spermatophyta</taxon>
        <taxon>Magnoliopsida</taxon>
        <taxon>eudicotyledons</taxon>
        <taxon>Gunneridae</taxon>
        <taxon>Pentapetalae</taxon>
        <taxon>asterids</taxon>
        <taxon>campanulids</taxon>
        <taxon>Asterales</taxon>
        <taxon>Asteraceae</taxon>
        <taxon>Cichorioideae</taxon>
        <taxon>Cichorieae</taxon>
        <taxon>Lactucinae</taxon>
        <taxon>Lactuca</taxon>
    </lineage>
</organism>
<dbReference type="InterPro" id="IPR036063">
    <property type="entry name" value="Smr_dom_sf"/>
</dbReference>
<dbReference type="InterPro" id="IPR002625">
    <property type="entry name" value="Smr_dom"/>
</dbReference>
<protein>
    <recommendedName>
        <fullName evidence="2">Smr domain-containing protein</fullName>
    </recommendedName>
</protein>
<keyword evidence="1" id="KW-0677">Repeat</keyword>
<dbReference type="Gene3D" id="1.25.40.10">
    <property type="entry name" value="Tetratricopeptide repeat domain"/>
    <property type="match status" value="1"/>
</dbReference>
<comment type="caution">
    <text evidence="3">The sequence shown here is derived from an EMBL/GenBank/DDBJ whole genome shotgun (WGS) entry which is preliminary data.</text>
</comment>
<feature type="domain" description="Smr" evidence="2">
    <location>
        <begin position="361"/>
        <end position="445"/>
    </location>
</feature>
<reference evidence="3 4" key="1">
    <citation type="journal article" date="2017" name="Nat. Commun.">
        <title>Genome assembly with in vitro proximity ligation data and whole-genome triplication in lettuce.</title>
        <authorList>
            <person name="Reyes-Chin-Wo S."/>
            <person name="Wang Z."/>
            <person name="Yang X."/>
            <person name="Kozik A."/>
            <person name="Arikit S."/>
            <person name="Song C."/>
            <person name="Xia L."/>
            <person name="Froenicke L."/>
            <person name="Lavelle D.O."/>
            <person name="Truco M.J."/>
            <person name="Xia R."/>
            <person name="Zhu S."/>
            <person name="Xu C."/>
            <person name="Xu H."/>
            <person name="Xu X."/>
            <person name="Cox K."/>
            <person name="Korf I."/>
            <person name="Meyers B.C."/>
            <person name="Michelmore R.W."/>
        </authorList>
    </citation>
    <scope>NUCLEOTIDE SEQUENCE [LARGE SCALE GENOMIC DNA]</scope>
    <source>
        <strain evidence="4">cv. Salinas</strain>
        <tissue evidence="3">Seedlings</tissue>
    </source>
</reference>
<dbReference type="SMART" id="SM00463">
    <property type="entry name" value="SMR"/>
    <property type="match status" value="1"/>
</dbReference>
<name>A0A9R1VVA0_LACSA</name>
<dbReference type="InterPro" id="IPR011990">
    <property type="entry name" value="TPR-like_helical_dom_sf"/>
</dbReference>
<evidence type="ECO:0000313" key="3">
    <source>
        <dbReference type="EMBL" id="KAJ0211470.1"/>
    </source>
</evidence>
<evidence type="ECO:0000256" key="1">
    <source>
        <dbReference type="ARBA" id="ARBA00022737"/>
    </source>
</evidence>
<dbReference type="Gene3D" id="3.30.1370.110">
    <property type="match status" value="1"/>
</dbReference>
<dbReference type="AlphaFoldDB" id="A0A9R1VVA0"/>
<dbReference type="SUPFAM" id="SSF160443">
    <property type="entry name" value="SMR domain-like"/>
    <property type="match status" value="1"/>
</dbReference>
<evidence type="ECO:0000313" key="4">
    <source>
        <dbReference type="Proteomes" id="UP000235145"/>
    </source>
</evidence>